<accession>A0A0B7A8L8</accession>
<gene>
    <name evidence="2" type="primary">ORF102439</name>
    <name evidence="1" type="synonym">ORF102430</name>
</gene>
<feature type="non-terminal residue" evidence="2">
    <location>
        <position position="66"/>
    </location>
</feature>
<dbReference type="EMBL" id="HACG01030117">
    <property type="protein sequence ID" value="CEK76982.1"/>
    <property type="molecule type" value="Transcribed_RNA"/>
</dbReference>
<evidence type="ECO:0008006" key="3">
    <source>
        <dbReference type="Google" id="ProtNLM"/>
    </source>
</evidence>
<evidence type="ECO:0000313" key="2">
    <source>
        <dbReference type="EMBL" id="CEK76982.1"/>
    </source>
</evidence>
<proteinExistence type="predicted"/>
<dbReference type="AlphaFoldDB" id="A0A0B7A8L8"/>
<name>A0A0B7A8L8_9EUPU</name>
<protein>
    <recommendedName>
        <fullName evidence="3">RNase H type-1 domain-containing protein</fullName>
    </recommendedName>
</protein>
<dbReference type="EMBL" id="HACG01030114">
    <property type="protein sequence ID" value="CEK76979.1"/>
    <property type="molecule type" value="Transcribed_RNA"/>
</dbReference>
<reference evidence="2" key="1">
    <citation type="submission" date="2014-12" db="EMBL/GenBank/DDBJ databases">
        <title>Insight into the proteome of Arion vulgaris.</title>
        <authorList>
            <person name="Aradska J."/>
            <person name="Bulat T."/>
            <person name="Smidak R."/>
            <person name="Sarate P."/>
            <person name="Gangsoo J."/>
            <person name="Sialana F."/>
            <person name="Bilban M."/>
            <person name="Lubec G."/>
        </authorList>
    </citation>
    <scope>NUCLEOTIDE SEQUENCE</scope>
    <source>
        <tissue evidence="2">Skin</tissue>
    </source>
</reference>
<sequence length="66" mass="7293">MGSSVRCDQSIAEGNERADALASNAPIEYGPSMDKSDIVNALRENTRSEDFIEDKGYSLSWLHKLC</sequence>
<organism evidence="2">
    <name type="scientific">Arion vulgaris</name>
    <dbReference type="NCBI Taxonomy" id="1028688"/>
    <lineage>
        <taxon>Eukaryota</taxon>
        <taxon>Metazoa</taxon>
        <taxon>Spiralia</taxon>
        <taxon>Lophotrochozoa</taxon>
        <taxon>Mollusca</taxon>
        <taxon>Gastropoda</taxon>
        <taxon>Heterobranchia</taxon>
        <taxon>Euthyneura</taxon>
        <taxon>Panpulmonata</taxon>
        <taxon>Eupulmonata</taxon>
        <taxon>Stylommatophora</taxon>
        <taxon>Helicina</taxon>
        <taxon>Arionoidea</taxon>
        <taxon>Arionidae</taxon>
        <taxon>Arion</taxon>
    </lineage>
</organism>
<evidence type="ECO:0000313" key="1">
    <source>
        <dbReference type="EMBL" id="CEK76979.1"/>
    </source>
</evidence>